<keyword evidence="2" id="KW-1185">Reference proteome</keyword>
<proteinExistence type="predicted"/>
<dbReference type="EMBL" id="MW366843">
    <property type="protein sequence ID" value="QQO90418.1"/>
    <property type="molecule type" value="Genomic_DNA"/>
</dbReference>
<gene>
    <name evidence="1" type="ORF">pEaSNUABM5_00276</name>
</gene>
<reference evidence="1 2" key="1">
    <citation type="submission" date="2020-12" db="EMBL/GenBank/DDBJ databases">
        <title>Complete genome sequence of Erwinia phage pEa_SNUABM_5.</title>
        <authorList>
            <person name="Kim S.G."/>
            <person name="Lee S.B."/>
            <person name="Kwon J."/>
            <person name="Park S.C."/>
        </authorList>
    </citation>
    <scope>NUCLEOTIDE SEQUENCE [LARGE SCALE GENOMIC DNA]</scope>
</reference>
<dbReference type="Proteomes" id="UP000596123">
    <property type="component" value="Segment"/>
</dbReference>
<protein>
    <submittedName>
        <fullName evidence="1">Uncharacterized protein</fullName>
    </submittedName>
</protein>
<name>A0A7T8EPQ0_9CAUD</name>
<evidence type="ECO:0000313" key="1">
    <source>
        <dbReference type="EMBL" id="QQO90418.1"/>
    </source>
</evidence>
<sequence>MPVAYEAVVELVEEDGSYDLPELPHIYSAYVRDVWTNKRIDVKTRGKTKLPEGRIRWSKSEELVEWFDVDPSRYTLFIVSPWSEPHDDKQEQGTQDE</sequence>
<evidence type="ECO:0000313" key="2">
    <source>
        <dbReference type="Proteomes" id="UP000596123"/>
    </source>
</evidence>
<organism evidence="1 2">
    <name type="scientific">Erwinia phage pEa_SNUABM_5</name>
    <dbReference type="NCBI Taxonomy" id="2797313"/>
    <lineage>
        <taxon>Viruses</taxon>
        <taxon>Duplodnaviria</taxon>
        <taxon>Heunggongvirae</taxon>
        <taxon>Uroviricota</taxon>
        <taxon>Caudoviricetes</taxon>
        <taxon>Rivsvirus</taxon>
        <taxon>Rivsvirus SNUABM5</taxon>
    </lineage>
</organism>
<accession>A0A7T8EPQ0</accession>